<dbReference type="SMART" id="SM00267">
    <property type="entry name" value="GGDEF"/>
    <property type="match status" value="1"/>
</dbReference>
<dbReference type="RefSeq" id="WP_083351082.1">
    <property type="nucleotide sequence ID" value="NZ_FNQS01000010.1"/>
</dbReference>
<dbReference type="Proteomes" id="UP000187280">
    <property type="component" value="Unassembled WGS sequence"/>
</dbReference>
<evidence type="ECO:0000313" key="4">
    <source>
        <dbReference type="Proteomes" id="UP000187280"/>
    </source>
</evidence>
<dbReference type="Gene3D" id="3.30.70.270">
    <property type="match status" value="1"/>
</dbReference>
<proteinExistence type="predicted"/>
<dbReference type="Gene3D" id="6.10.340.10">
    <property type="match status" value="1"/>
</dbReference>
<feature type="domain" description="GGDEF" evidence="2">
    <location>
        <begin position="221"/>
        <end position="381"/>
    </location>
</feature>
<dbReference type="InterPro" id="IPR043128">
    <property type="entry name" value="Rev_trsase/Diguanyl_cyclase"/>
</dbReference>
<dbReference type="InterPro" id="IPR029787">
    <property type="entry name" value="Nucleotide_cyclase"/>
</dbReference>
<dbReference type="InterPro" id="IPR000160">
    <property type="entry name" value="GGDEF_dom"/>
</dbReference>
<sequence>MHVRRSLTIKQMTVISAVSVTAVCLFIVIQLFHFVHQRRDDYVRQLEHIAYSVRTPLTNAVLQGDVVEADGLLNNLLPVGFLSRAYLVLPGELHTLHANFPSERPLPRWIARTFNLPIEVSIPLYSLPQVPGSTPLAHLVLQADSYRMFQFIVSTFSTLLVTYLLLALILSVGITWCVKHRVVNPLRLIIKELQDVSSESLPDCPLTMPERHIDDELGMLVRSYNRNLRRWKSHRRAGEGGLADKATLIDALSRQCEPFCLCVVGLEADTVLGQDDLLPTLAALRSVIGESGLLARLDNDEYAMLAAVPAGADFAQVWGHQPLARLREGGLREGVHISIGLLTVLDEVAQKEANAAGQWLAQARLTMEQARGAGRDGVLSVVLSHASSLS</sequence>
<reference evidence="3 4" key="1">
    <citation type="submission" date="2016-10" db="EMBL/GenBank/DDBJ databases">
        <authorList>
            <person name="de Groot N.N."/>
        </authorList>
    </citation>
    <scope>NUCLEOTIDE SEQUENCE [LARGE SCALE GENOMIC DNA]</scope>
    <source>
        <strain evidence="3 4">ATCC 29281</strain>
    </source>
</reference>
<dbReference type="GeneID" id="97765577"/>
<evidence type="ECO:0000259" key="2">
    <source>
        <dbReference type="SMART" id="SM00267"/>
    </source>
</evidence>
<protein>
    <submittedName>
        <fullName evidence="3">GGDEF domain-containing protein, diguanylate cyclase (C-di-GMP synthetase) or its enzymatically inactive variants</fullName>
    </submittedName>
</protein>
<dbReference type="STRING" id="71657.SAMN02982996_02734"/>
<name>A0A1H4ENH8_9GAMM</name>
<keyword evidence="4" id="KW-1185">Reference proteome</keyword>
<dbReference type="EMBL" id="FNQS01000010">
    <property type="protein sequence ID" value="SEA86623.1"/>
    <property type="molecule type" value="Genomic_DNA"/>
</dbReference>
<gene>
    <name evidence="3" type="ORF">SAMN02982996_02734</name>
</gene>
<keyword evidence="1" id="KW-0812">Transmembrane</keyword>
<evidence type="ECO:0000256" key="1">
    <source>
        <dbReference type="SAM" id="Phobius"/>
    </source>
</evidence>
<organism evidence="3 4">
    <name type="scientific">Lonsdalea quercina</name>
    <dbReference type="NCBI Taxonomy" id="71657"/>
    <lineage>
        <taxon>Bacteria</taxon>
        <taxon>Pseudomonadati</taxon>
        <taxon>Pseudomonadota</taxon>
        <taxon>Gammaproteobacteria</taxon>
        <taxon>Enterobacterales</taxon>
        <taxon>Pectobacteriaceae</taxon>
        <taxon>Lonsdalea</taxon>
    </lineage>
</organism>
<feature type="transmembrane region" description="Helical" evidence="1">
    <location>
        <begin position="151"/>
        <end position="178"/>
    </location>
</feature>
<dbReference type="InterPro" id="IPR033419">
    <property type="entry name" value="GAPES3"/>
</dbReference>
<dbReference type="SUPFAM" id="SSF55073">
    <property type="entry name" value="Nucleotide cyclase"/>
    <property type="match status" value="1"/>
</dbReference>
<dbReference type="Pfam" id="PF17154">
    <property type="entry name" value="GAPES3"/>
    <property type="match status" value="1"/>
</dbReference>
<accession>A0A1H4ENH8</accession>
<keyword evidence="1" id="KW-1133">Transmembrane helix</keyword>
<evidence type="ECO:0000313" key="3">
    <source>
        <dbReference type="EMBL" id="SEA86623.1"/>
    </source>
</evidence>
<dbReference type="AlphaFoldDB" id="A0A1H4ENH8"/>
<keyword evidence="1" id="KW-0472">Membrane</keyword>
<feature type="transmembrane region" description="Helical" evidence="1">
    <location>
        <begin position="12"/>
        <end position="35"/>
    </location>
</feature>
<dbReference type="eggNOG" id="COG2199">
    <property type="taxonomic scope" value="Bacteria"/>
</dbReference>